<protein>
    <submittedName>
        <fullName evidence="4">Tobamovirus multiplication protein 1-like</fullName>
    </submittedName>
</protein>
<feature type="transmembrane region" description="Helical" evidence="1">
    <location>
        <begin position="98"/>
        <end position="121"/>
    </location>
</feature>
<sequence>MPHLKVCKRTWKRSEDEFVISSIVQALIRVILVVIAGALLLSNQQLQTVCPAEFKGILITSAVICILHILLFIVIAAVSGRGGVMEVQKRKPLGPLIIVHFLLMILELIFYCLSIWQVVVFRNDHSYVDLHSAFVAVICWCSVLMFTIVCEIVDWIRHYDKDGRLKYEFYNTFLYDGVDKKTEDEKRELVMNMRMVEKFKWQNVLSKKFDSPEDYGSDDKEAALHAVSTAFVDLLT</sequence>
<feature type="transmembrane region" description="Helical" evidence="1">
    <location>
        <begin position="18"/>
        <end position="42"/>
    </location>
</feature>
<gene>
    <name evidence="2" type="ORF">TTAC_LOCUS11421</name>
</gene>
<name>A0A0R3XD11_HYDTA</name>
<evidence type="ECO:0000313" key="2">
    <source>
        <dbReference type="EMBL" id="VDM36432.1"/>
    </source>
</evidence>
<evidence type="ECO:0000313" key="3">
    <source>
        <dbReference type="Proteomes" id="UP000274429"/>
    </source>
</evidence>
<proteinExistence type="predicted"/>
<reference evidence="4" key="1">
    <citation type="submission" date="2017-02" db="UniProtKB">
        <authorList>
            <consortium name="WormBaseParasite"/>
        </authorList>
    </citation>
    <scope>IDENTIFICATION</scope>
</reference>
<feature type="transmembrane region" description="Helical" evidence="1">
    <location>
        <begin position="133"/>
        <end position="156"/>
    </location>
</feature>
<accession>A0A0R3XD11</accession>
<dbReference type="WBParaSite" id="TTAC_0001143801-mRNA-1">
    <property type="protein sequence ID" value="TTAC_0001143801-mRNA-1"/>
    <property type="gene ID" value="TTAC_0001143801"/>
</dbReference>
<feature type="transmembrane region" description="Helical" evidence="1">
    <location>
        <begin position="54"/>
        <end position="78"/>
    </location>
</feature>
<keyword evidence="3" id="KW-1185">Reference proteome</keyword>
<keyword evidence="1" id="KW-1133">Transmembrane helix</keyword>
<organism evidence="4">
    <name type="scientific">Hydatigena taeniaeformis</name>
    <name type="common">Feline tapeworm</name>
    <name type="synonym">Taenia taeniaeformis</name>
    <dbReference type="NCBI Taxonomy" id="6205"/>
    <lineage>
        <taxon>Eukaryota</taxon>
        <taxon>Metazoa</taxon>
        <taxon>Spiralia</taxon>
        <taxon>Lophotrochozoa</taxon>
        <taxon>Platyhelminthes</taxon>
        <taxon>Cestoda</taxon>
        <taxon>Eucestoda</taxon>
        <taxon>Cyclophyllidea</taxon>
        <taxon>Taeniidae</taxon>
        <taxon>Hydatigera</taxon>
    </lineage>
</organism>
<dbReference type="EMBL" id="UYWX01024106">
    <property type="protein sequence ID" value="VDM36432.1"/>
    <property type="molecule type" value="Genomic_DNA"/>
</dbReference>
<dbReference type="Proteomes" id="UP000274429">
    <property type="component" value="Unassembled WGS sequence"/>
</dbReference>
<reference evidence="2 3" key="2">
    <citation type="submission" date="2018-11" db="EMBL/GenBank/DDBJ databases">
        <authorList>
            <consortium name="Pathogen Informatics"/>
        </authorList>
    </citation>
    <scope>NUCLEOTIDE SEQUENCE [LARGE SCALE GENOMIC DNA]</scope>
</reference>
<keyword evidence="1" id="KW-0472">Membrane</keyword>
<dbReference type="AlphaFoldDB" id="A0A0R3XD11"/>
<keyword evidence="1" id="KW-0812">Transmembrane</keyword>
<evidence type="ECO:0000313" key="4">
    <source>
        <dbReference type="WBParaSite" id="TTAC_0001143801-mRNA-1"/>
    </source>
</evidence>
<evidence type="ECO:0000256" key="1">
    <source>
        <dbReference type="SAM" id="Phobius"/>
    </source>
</evidence>
<dbReference type="OrthoDB" id="10557331at2759"/>